<name>S9U249_9TRYP</name>
<dbReference type="AlphaFoldDB" id="S9U249"/>
<evidence type="ECO:0000313" key="2">
    <source>
        <dbReference type="Proteomes" id="UP000015354"/>
    </source>
</evidence>
<protein>
    <submittedName>
        <fullName evidence="1">Uncharacterized protein</fullName>
    </submittedName>
</protein>
<comment type="caution">
    <text evidence="1">The sequence shown here is derived from an EMBL/GenBank/DDBJ whole genome shotgun (WGS) entry which is preliminary data.</text>
</comment>
<reference evidence="1 2" key="1">
    <citation type="journal article" date="2013" name="PLoS ONE">
        <title>Predicting the Proteins of Angomonas deanei, Strigomonas culicis and Their Respective Endosymbionts Reveals New Aspects of the Trypanosomatidae Family.</title>
        <authorList>
            <person name="Motta M.C."/>
            <person name="Martins A.C."/>
            <person name="de Souza S.S."/>
            <person name="Catta-Preta C.M."/>
            <person name="Silva R."/>
            <person name="Klein C.C."/>
            <person name="de Almeida L.G."/>
            <person name="de Lima Cunha O."/>
            <person name="Ciapina L.P."/>
            <person name="Brocchi M."/>
            <person name="Colabardini A.C."/>
            <person name="de Araujo Lima B."/>
            <person name="Machado C.R."/>
            <person name="de Almeida Soares C.M."/>
            <person name="Probst C.M."/>
            <person name="de Menezes C.B."/>
            <person name="Thompson C.E."/>
            <person name="Bartholomeu D.C."/>
            <person name="Gradia D.F."/>
            <person name="Pavoni D.P."/>
            <person name="Grisard E.C."/>
            <person name="Fantinatti-Garboggini F."/>
            <person name="Marchini F.K."/>
            <person name="Rodrigues-Luiz G.F."/>
            <person name="Wagner G."/>
            <person name="Goldman G.H."/>
            <person name="Fietto J.L."/>
            <person name="Elias M.C."/>
            <person name="Goldman M.H."/>
            <person name="Sagot M.F."/>
            <person name="Pereira M."/>
            <person name="Stoco P.H."/>
            <person name="de Mendonca-Neto R.P."/>
            <person name="Teixeira S.M."/>
            <person name="Maciel T.E."/>
            <person name="de Oliveira Mendes T.A."/>
            <person name="Urmenyi T.P."/>
            <person name="de Souza W."/>
            <person name="Schenkman S."/>
            <person name="de Vasconcelos A.T."/>
        </authorList>
    </citation>
    <scope>NUCLEOTIDE SEQUENCE [LARGE SCALE GENOMIC DNA]</scope>
</reference>
<keyword evidence="2" id="KW-1185">Reference proteome</keyword>
<evidence type="ECO:0000313" key="1">
    <source>
        <dbReference type="EMBL" id="EPY22909.1"/>
    </source>
</evidence>
<dbReference type="EMBL" id="ATMH01008050">
    <property type="protein sequence ID" value="EPY22909.1"/>
    <property type="molecule type" value="Genomic_DNA"/>
</dbReference>
<organism evidence="1 2">
    <name type="scientific">Strigomonas culicis</name>
    <dbReference type="NCBI Taxonomy" id="28005"/>
    <lineage>
        <taxon>Eukaryota</taxon>
        <taxon>Discoba</taxon>
        <taxon>Euglenozoa</taxon>
        <taxon>Kinetoplastea</taxon>
        <taxon>Metakinetoplastina</taxon>
        <taxon>Trypanosomatida</taxon>
        <taxon>Trypanosomatidae</taxon>
        <taxon>Strigomonadinae</taxon>
        <taxon>Strigomonas</taxon>
    </lineage>
</organism>
<sequence>MPQKTWFEPYNHVAERFGRDHERAHYNFYNLETKLIWKTFDTPELVGMLLHDETVKGNRHLYGPDFLAAALHYTKECRYWRCIGITKPFYDKNTLRAHAWEDEGTQVGTLVLSQAMRHALMDLERAVRRKDLGLEPNYLWDRWGPIGFIDGARNDYLPRFEHNPYVDPDGVDVTELDVLPFNTHEQIKERYSELIYPNTAAYEGVFMAPTHGSLTLADVPARDVAERYRQLKQQAGGVALVDDAQIADADMRALMYLSADPQRRGALQHASSWDAVLEALQEVRAQCDAKIDAARMLQNTRHDANRVRAFYEEKCGFHDFMYTPDKEITAAVLCYLEELQRVCRETEWGTPLALALTDVERLDAMGRDAFVVYRHIEDAILDKKRRLWSSRFAGEANEETTLDYLLENFGRRMERQKDVGTSGVEFDREQEPIGRQVQRRVVDADKKNKLAEMRRSRGKMWSKKKSVFDALHEKQVQNVSYGVR</sequence>
<dbReference type="OrthoDB" id="274872at2759"/>
<dbReference type="Proteomes" id="UP000015354">
    <property type="component" value="Unassembled WGS sequence"/>
</dbReference>
<accession>S9U249</accession>
<gene>
    <name evidence="1" type="ORF">STCU_08050</name>
</gene>
<proteinExistence type="predicted"/>